<keyword evidence="2 4" id="KW-0378">Hydrolase</keyword>
<keyword evidence="5" id="KW-1185">Reference proteome</keyword>
<accession>A0A2X4WAP7</accession>
<dbReference type="Pfam" id="PF04509">
    <property type="entry name" value="CheC"/>
    <property type="match status" value="2"/>
</dbReference>
<feature type="domain" description="CheC-like protein" evidence="3">
    <location>
        <begin position="10"/>
        <end position="45"/>
    </location>
</feature>
<dbReference type="CDD" id="cd17909">
    <property type="entry name" value="CheC_ClassI"/>
    <property type="match status" value="1"/>
</dbReference>
<dbReference type="PANTHER" id="PTHR43693:SF1">
    <property type="entry name" value="PROTEIN PHOSPHATASE CHEZ"/>
    <property type="match status" value="1"/>
</dbReference>
<dbReference type="KEGG" id="blen:NCTC4824_02645"/>
<evidence type="ECO:0000256" key="1">
    <source>
        <dbReference type="ARBA" id="ARBA00022500"/>
    </source>
</evidence>
<sequence length="213" mass="22742">MGIEKNITMMQMDVLKEIGNIGAGNASTALSTLVGKKIDMNVPTVRIITFDEMLELAGGHDTTVVAVFLRIEGDATGSMFFILPLDQASKYIQKMTGESSISFANPPYSELGLSAMQELGNILAGSYLSSLADFTGLDLLPSVPSISIDMAGAIISYGLIELSQSEDYAIVIDTALDEANAGDDEFVKGHFFLLPDPQSFSVIFNTLGVGRNE</sequence>
<dbReference type="STRING" id="1348624.GCA_001591545_01694"/>
<feature type="domain" description="CheC-like protein" evidence="3">
    <location>
        <begin position="112"/>
        <end position="148"/>
    </location>
</feature>
<reference evidence="4 5" key="1">
    <citation type="submission" date="2018-06" db="EMBL/GenBank/DDBJ databases">
        <authorList>
            <consortium name="Pathogen Informatics"/>
            <person name="Doyle S."/>
        </authorList>
    </citation>
    <scope>NUCLEOTIDE SEQUENCE [LARGE SCALE GENOMIC DNA]</scope>
    <source>
        <strain evidence="4 5">NCTC4824</strain>
    </source>
</reference>
<dbReference type="PANTHER" id="PTHR43693">
    <property type="entry name" value="PROTEIN PHOSPHATASE CHEZ"/>
    <property type="match status" value="1"/>
</dbReference>
<name>A0A2X4WAP7_LEDLE</name>
<evidence type="ECO:0000259" key="3">
    <source>
        <dbReference type="Pfam" id="PF04509"/>
    </source>
</evidence>
<keyword evidence="1" id="KW-0145">Chemotaxis</keyword>
<dbReference type="InterPro" id="IPR050992">
    <property type="entry name" value="CheZ_family_phosphatases"/>
</dbReference>
<evidence type="ECO:0000313" key="5">
    <source>
        <dbReference type="Proteomes" id="UP000249134"/>
    </source>
</evidence>
<evidence type="ECO:0000256" key="2">
    <source>
        <dbReference type="ARBA" id="ARBA00022801"/>
    </source>
</evidence>
<dbReference type="EC" id="3.-.-.-" evidence="4"/>
<evidence type="ECO:0000313" key="4">
    <source>
        <dbReference type="EMBL" id="SQI60211.1"/>
    </source>
</evidence>
<gene>
    <name evidence="4" type="primary">cheC</name>
    <name evidence="4" type="ORF">NCTC4824_02645</name>
</gene>
<dbReference type="InterPro" id="IPR028976">
    <property type="entry name" value="CheC-like_sf"/>
</dbReference>
<dbReference type="GO" id="GO:0006935">
    <property type="term" value="P:chemotaxis"/>
    <property type="evidence" value="ECO:0007669"/>
    <property type="project" value="UniProtKB-KW"/>
</dbReference>
<organism evidence="4 5">
    <name type="scientific">Lederbergia lenta</name>
    <name type="common">Bacillus lentus</name>
    <dbReference type="NCBI Taxonomy" id="1467"/>
    <lineage>
        <taxon>Bacteria</taxon>
        <taxon>Bacillati</taxon>
        <taxon>Bacillota</taxon>
        <taxon>Bacilli</taxon>
        <taxon>Bacillales</taxon>
        <taxon>Bacillaceae</taxon>
        <taxon>Lederbergia</taxon>
    </lineage>
</organism>
<dbReference type="AlphaFoldDB" id="A0A2X4WAP7"/>
<dbReference type="Gene3D" id="3.40.1550.10">
    <property type="entry name" value="CheC-like"/>
    <property type="match status" value="1"/>
</dbReference>
<dbReference type="Proteomes" id="UP000249134">
    <property type="component" value="Chromosome 1"/>
</dbReference>
<proteinExistence type="predicted"/>
<dbReference type="EMBL" id="LS483476">
    <property type="protein sequence ID" value="SQI60211.1"/>
    <property type="molecule type" value="Genomic_DNA"/>
</dbReference>
<dbReference type="InterPro" id="IPR007597">
    <property type="entry name" value="CheC"/>
</dbReference>
<dbReference type="SUPFAM" id="SSF103039">
    <property type="entry name" value="CheC-like"/>
    <property type="match status" value="1"/>
</dbReference>
<dbReference type="RefSeq" id="WP_066139612.1">
    <property type="nucleotide sequence ID" value="NZ_CBCSGM010000001.1"/>
</dbReference>
<dbReference type="GO" id="GO:0016787">
    <property type="term" value="F:hydrolase activity"/>
    <property type="evidence" value="ECO:0007669"/>
    <property type="project" value="UniProtKB-KW"/>
</dbReference>
<protein>
    <submittedName>
        <fullName evidence="4">Inhibitor of MCP methylation CheC</fullName>
        <ecNumber evidence="4">3.-.-.-</ecNumber>
    </submittedName>
</protein>